<accession>A0A9P6R3C0</accession>
<evidence type="ECO:0000313" key="1">
    <source>
        <dbReference type="EMBL" id="KAG0308690.1"/>
    </source>
</evidence>
<gene>
    <name evidence="1" type="ORF">BGZ99_001083</name>
</gene>
<dbReference type="OrthoDB" id="2324860at2759"/>
<comment type="caution">
    <text evidence="1">The sequence shown here is derived from an EMBL/GenBank/DDBJ whole genome shotgun (WGS) entry which is preliminary data.</text>
</comment>
<name>A0A9P6R3C0_9FUNG</name>
<evidence type="ECO:0000313" key="2">
    <source>
        <dbReference type="Proteomes" id="UP000738325"/>
    </source>
</evidence>
<dbReference type="Proteomes" id="UP000738325">
    <property type="component" value="Unassembled WGS sequence"/>
</dbReference>
<keyword evidence="2" id="KW-1185">Reference proteome</keyword>
<protein>
    <submittedName>
        <fullName evidence="1">Uncharacterized protein</fullName>
    </submittedName>
</protein>
<dbReference type="EMBL" id="JAAAIP010001256">
    <property type="protein sequence ID" value="KAG0308690.1"/>
    <property type="molecule type" value="Genomic_DNA"/>
</dbReference>
<organism evidence="1 2">
    <name type="scientific">Dissophora globulifera</name>
    <dbReference type="NCBI Taxonomy" id="979702"/>
    <lineage>
        <taxon>Eukaryota</taxon>
        <taxon>Fungi</taxon>
        <taxon>Fungi incertae sedis</taxon>
        <taxon>Mucoromycota</taxon>
        <taxon>Mortierellomycotina</taxon>
        <taxon>Mortierellomycetes</taxon>
        <taxon>Mortierellales</taxon>
        <taxon>Mortierellaceae</taxon>
        <taxon>Dissophora</taxon>
    </lineage>
</organism>
<sequence length="92" mass="10120">MYIDDGSWASKLAIRDKAQATVLDFIAAIKVARADAELSESLSETGKQFATLETTMKSTRQVQEVNFGVLDNLRATDQASESLRIEPVATRE</sequence>
<proteinExistence type="predicted"/>
<dbReference type="AlphaFoldDB" id="A0A9P6R3C0"/>
<reference evidence="1" key="1">
    <citation type="journal article" date="2020" name="Fungal Divers.">
        <title>Resolving the Mortierellaceae phylogeny through synthesis of multi-gene phylogenetics and phylogenomics.</title>
        <authorList>
            <person name="Vandepol N."/>
            <person name="Liber J."/>
            <person name="Desiro A."/>
            <person name="Na H."/>
            <person name="Kennedy M."/>
            <person name="Barry K."/>
            <person name="Grigoriev I.V."/>
            <person name="Miller A.N."/>
            <person name="O'Donnell K."/>
            <person name="Stajich J.E."/>
            <person name="Bonito G."/>
        </authorList>
    </citation>
    <scope>NUCLEOTIDE SEQUENCE</scope>
    <source>
        <strain evidence="1">REB-010B</strain>
    </source>
</reference>